<keyword evidence="3" id="KW-1185">Reference proteome</keyword>
<dbReference type="OrthoDB" id="10623752at2759"/>
<gene>
    <name evidence="2" type="ORF">IWQ60_008030</name>
</gene>
<keyword evidence="1" id="KW-0732">Signal</keyword>
<accession>A0A9W7ZU45</accession>
<feature type="signal peptide" evidence="1">
    <location>
        <begin position="1"/>
        <end position="19"/>
    </location>
</feature>
<reference evidence="2" key="1">
    <citation type="submission" date="2022-07" db="EMBL/GenBank/DDBJ databases">
        <title>Phylogenomic reconstructions and comparative analyses of Kickxellomycotina fungi.</title>
        <authorList>
            <person name="Reynolds N.K."/>
            <person name="Stajich J.E."/>
            <person name="Barry K."/>
            <person name="Grigoriev I.V."/>
            <person name="Crous P."/>
            <person name="Smith M.E."/>
        </authorList>
    </citation>
    <scope>NUCLEOTIDE SEQUENCE</scope>
    <source>
        <strain evidence="2">RSA 861</strain>
    </source>
</reference>
<dbReference type="Proteomes" id="UP001150569">
    <property type="component" value="Unassembled WGS sequence"/>
</dbReference>
<name>A0A9W7ZU45_9FUNG</name>
<feature type="chain" id="PRO_5040945669" evidence="1">
    <location>
        <begin position="20"/>
        <end position="165"/>
    </location>
</feature>
<evidence type="ECO:0000313" key="3">
    <source>
        <dbReference type="Proteomes" id="UP001150569"/>
    </source>
</evidence>
<evidence type="ECO:0000313" key="2">
    <source>
        <dbReference type="EMBL" id="KAJ1916660.1"/>
    </source>
</evidence>
<comment type="caution">
    <text evidence="2">The sequence shown here is derived from an EMBL/GenBank/DDBJ whole genome shotgun (WGS) entry which is preliminary data.</text>
</comment>
<dbReference type="EMBL" id="JANBPT010000574">
    <property type="protein sequence ID" value="KAJ1916660.1"/>
    <property type="molecule type" value="Genomic_DNA"/>
</dbReference>
<organism evidence="2 3">
    <name type="scientific">Tieghemiomyces parasiticus</name>
    <dbReference type="NCBI Taxonomy" id="78921"/>
    <lineage>
        <taxon>Eukaryota</taxon>
        <taxon>Fungi</taxon>
        <taxon>Fungi incertae sedis</taxon>
        <taxon>Zoopagomycota</taxon>
        <taxon>Kickxellomycotina</taxon>
        <taxon>Dimargaritomycetes</taxon>
        <taxon>Dimargaritales</taxon>
        <taxon>Dimargaritaceae</taxon>
        <taxon>Tieghemiomyces</taxon>
    </lineage>
</organism>
<proteinExistence type="predicted"/>
<sequence length="165" mass="16926">MHFRITFLAVAGFVASTVAQYSPANSDAFPESMKCLTNNTCPSSSRQQCVEDCLGISFDNYSACDKDCYTENGGSGNGSEGLSQSAGFQCFVDCVVSAQQVKSASATSSASTSTKVSATASSATSLDESSSAADDSDTSGTPPFSALTGMTFGLALTAWSFGTRL</sequence>
<dbReference type="AlphaFoldDB" id="A0A9W7ZU45"/>
<protein>
    <submittedName>
        <fullName evidence="2">Uncharacterized protein</fullName>
    </submittedName>
</protein>
<evidence type="ECO:0000256" key="1">
    <source>
        <dbReference type="SAM" id="SignalP"/>
    </source>
</evidence>